<feature type="region of interest" description="Disordered" evidence="5">
    <location>
        <begin position="126"/>
        <end position="146"/>
    </location>
</feature>
<evidence type="ECO:0000256" key="1">
    <source>
        <dbReference type="ARBA" id="ARBA00009748"/>
    </source>
</evidence>
<evidence type="ECO:0000256" key="5">
    <source>
        <dbReference type="SAM" id="MobiDB-lite"/>
    </source>
</evidence>
<keyword evidence="4" id="KW-0325">Glycoprotein</keyword>
<name>A0AAV8DDL0_9POAL</name>
<evidence type="ECO:0000256" key="4">
    <source>
        <dbReference type="ARBA" id="ARBA00023180"/>
    </source>
</evidence>
<dbReference type="PANTHER" id="PTHR33044">
    <property type="entry name" value="BIFUNCTIONAL INHIBITOR/LIPID-TRANSFER PROTEIN/SEED STORAGE 2S ALBUMIN SUPERFAMILY PROTEIN-RELATED"/>
    <property type="match status" value="1"/>
</dbReference>
<evidence type="ECO:0000256" key="2">
    <source>
        <dbReference type="ARBA" id="ARBA00022729"/>
    </source>
</evidence>
<dbReference type="Pfam" id="PF14368">
    <property type="entry name" value="LTP_2"/>
    <property type="match status" value="1"/>
</dbReference>
<reference evidence="8" key="1">
    <citation type="submission" date="2022-08" db="EMBL/GenBank/DDBJ databases">
        <authorList>
            <person name="Marques A."/>
        </authorList>
    </citation>
    <scope>NUCLEOTIDE SEQUENCE</scope>
    <source>
        <strain evidence="8">RhyPub2mFocal</strain>
        <tissue evidence="8">Leaves</tissue>
    </source>
</reference>
<dbReference type="InterPro" id="IPR043325">
    <property type="entry name" value="LTSS"/>
</dbReference>
<sequence length="175" mass="18376">MQNHPSTIISLLLTLAVHFSSIQAQMLVPAPAPSLDCTTALLNLTSCLTYVTSGSNLTRPEKGCCSALAGVLANEVVCLCQLIASYDNFGIQIDMVRVLELPTICRVNAPPTSLCSKAGAPIGSLSPPSKGPDEQGVPATNAPASSSNRILSNSFRTSLQLLFCCIVPYFMLSSC</sequence>
<evidence type="ECO:0000259" key="7">
    <source>
        <dbReference type="SMART" id="SM00499"/>
    </source>
</evidence>
<comment type="similarity">
    <text evidence="1">Belongs to the plant LTP family.</text>
</comment>
<organism evidence="8 9">
    <name type="scientific">Rhynchospora pubera</name>
    <dbReference type="NCBI Taxonomy" id="906938"/>
    <lineage>
        <taxon>Eukaryota</taxon>
        <taxon>Viridiplantae</taxon>
        <taxon>Streptophyta</taxon>
        <taxon>Embryophyta</taxon>
        <taxon>Tracheophyta</taxon>
        <taxon>Spermatophyta</taxon>
        <taxon>Magnoliopsida</taxon>
        <taxon>Liliopsida</taxon>
        <taxon>Poales</taxon>
        <taxon>Cyperaceae</taxon>
        <taxon>Cyperoideae</taxon>
        <taxon>Rhynchosporeae</taxon>
        <taxon>Rhynchospora</taxon>
    </lineage>
</organism>
<comment type="caution">
    <text evidence="8">The sequence shown here is derived from an EMBL/GenBank/DDBJ whole genome shotgun (WGS) entry which is preliminary data.</text>
</comment>
<protein>
    <submittedName>
        <fullName evidence="8">Bifunctional inhibitor/lipid-transfer protein/seed storage 2S albumin superfamily protein</fullName>
    </submittedName>
</protein>
<dbReference type="InterPro" id="IPR036312">
    <property type="entry name" value="Bifun_inhib/LTP/seed_sf"/>
</dbReference>
<dbReference type="EMBL" id="JAMFTS010000004">
    <property type="protein sequence ID" value="KAJ4764363.1"/>
    <property type="molecule type" value="Genomic_DNA"/>
</dbReference>
<feature type="signal peptide" evidence="6">
    <location>
        <begin position="1"/>
        <end position="24"/>
    </location>
</feature>
<feature type="chain" id="PRO_5043529740" evidence="6">
    <location>
        <begin position="25"/>
        <end position="175"/>
    </location>
</feature>
<dbReference type="AlphaFoldDB" id="A0AAV8DDL0"/>
<feature type="domain" description="Bifunctional inhibitor/plant lipid transfer protein/seed storage helical" evidence="7">
    <location>
        <begin position="37"/>
        <end position="115"/>
    </location>
</feature>
<keyword evidence="3" id="KW-1015">Disulfide bond</keyword>
<gene>
    <name evidence="8" type="ORF">LUZ62_074738</name>
</gene>
<evidence type="ECO:0000256" key="6">
    <source>
        <dbReference type="SAM" id="SignalP"/>
    </source>
</evidence>
<evidence type="ECO:0000313" key="9">
    <source>
        <dbReference type="Proteomes" id="UP001140206"/>
    </source>
</evidence>
<dbReference type="Proteomes" id="UP001140206">
    <property type="component" value="Chromosome 4"/>
</dbReference>
<dbReference type="SMART" id="SM00499">
    <property type="entry name" value="AAI"/>
    <property type="match status" value="1"/>
</dbReference>
<keyword evidence="2 6" id="KW-0732">Signal</keyword>
<proteinExistence type="inferred from homology"/>
<keyword evidence="9" id="KW-1185">Reference proteome</keyword>
<dbReference type="Gene3D" id="1.10.110.10">
    <property type="entry name" value="Plant lipid-transfer and hydrophobic proteins"/>
    <property type="match status" value="1"/>
</dbReference>
<evidence type="ECO:0000313" key="8">
    <source>
        <dbReference type="EMBL" id="KAJ4764363.1"/>
    </source>
</evidence>
<dbReference type="CDD" id="cd00010">
    <property type="entry name" value="AAI_LTSS"/>
    <property type="match status" value="1"/>
</dbReference>
<accession>A0AAV8DDL0</accession>
<dbReference type="InterPro" id="IPR016140">
    <property type="entry name" value="Bifunc_inhib/LTP/seed_store"/>
</dbReference>
<dbReference type="SUPFAM" id="SSF47699">
    <property type="entry name" value="Bifunctional inhibitor/lipid-transfer protein/seed storage 2S albumin"/>
    <property type="match status" value="1"/>
</dbReference>
<evidence type="ECO:0000256" key="3">
    <source>
        <dbReference type="ARBA" id="ARBA00023157"/>
    </source>
</evidence>